<evidence type="ECO:0000313" key="1">
    <source>
        <dbReference type="EMBL" id="TGX82805.1"/>
    </source>
</evidence>
<reference evidence="1" key="1">
    <citation type="submission" date="2019-04" db="EMBL/GenBank/DDBJ databases">
        <title>Microbes associate with the intestines of laboratory mice.</title>
        <authorList>
            <person name="Navarre W."/>
            <person name="Wong E."/>
            <person name="Huang K."/>
            <person name="Tropini C."/>
            <person name="Ng K."/>
            <person name="Yu B."/>
        </authorList>
    </citation>
    <scope>NUCLEOTIDE SEQUENCE</scope>
    <source>
        <strain evidence="1">NM73_A23</strain>
    </source>
</reference>
<evidence type="ECO:0000313" key="2">
    <source>
        <dbReference type="Proteomes" id="UP000308886"/>
    </source>
</evidence>
<organism evidence="1 2">
    <name type="scientific">Palleniella muris</name>
    <dbReference type="NCBI Taxonomy" id="3038145"/>
    <lineage>
        <taxon>Bacteria</taxon>
        <taxon>Pseudomonadati</taxon>
        <taxon>Bacteroidota</taxon>
        <taxon>Bacteroidia</taxon>
        <taxon>Bacteroidales</taxon>
        <taxon>Prevotellaceae</taxon>
        <taxon>Palleniella</taxon>
    </lineage>
</organism>
<accession>A0AC61QRU5</accession>
<proteinExistence type="predicted"/>
<gene>
    <name evidence="1" type="ORF">E5358_05565</name>
</gene>
<comment type="caution">
    <text evidence="1">The sequence shown here is derived from an EMBL/GenBank/DDBJ whole genome shotgun (WGS) entry which is preliminary data.</text>
</comment>
<dbReference type="EMBL" id="SRZC01000007">
    <property type="protein sequence ID" value="TGX82805.1"/>
    <property type="molecule type" value="Genomic_DNA"/>
</dbReference>
<protein>
    <submittedName>
        <fullName evidence="1">Uncharacterized protein</fullName>
    </submittedName>
</protein>
<sequence length="328" mass="37814">MKSQFQTLSFLSNYAPKTSLDAEFINSFLVQRFQITPKTPVFAPNSDTNLIDVQSFVSWFESGLNALKIARFKNETVLLGVCTLETCEIIGTLLEDGTLNTEVHTVSKEEITDATEEDIQKFYDALFENNLQPDPNKLRLVPKYIPNPGDRVIFYNYSLEVQGVGVVRHIDSEHDVMFYCYFTYPTPDHPKQIGYSLAETPGYDVRTMVFENIDQDNISTTLGNSTSCFRRLGKELEKVGKVWKNKTLRIEPLEVKVPIGETYFYITDKMEVRQEKEKGTPTSHFRYLSGNYFTTHKAAMTMLNRFNEMLRDYLASDKWPELDDKDND</sequence>
<dbReference type="Proteomes" id="UP000308886">
    <property type="component" value="Unassembled WGS sequence"/>
</dbReference>
<keyword evidence="2" id="KW-1185">Reference proteome</keyword>
<name>A0AC61QRU5_9BACT</name>